<dbReference type="RefSeq" id="WP_105748619.1">
    <property type="nucleotide sequence ID" value="NZ_PVLQ01000035.1"/>
</dbReference>
<name>A0A2S9K412_9BURK</name>
<proteinExistence type="predicted"/>
<organism evidence="2 3">
    <name type="scientific">Malikia granosa</name>
    <dbReference type="NCBI Taxonomy" id="263067"/>
    <lineage>
        <taxon>Bacteria</taxon>
        <taxon>Pseudomonadati</taxon>
        <taxon>Pseudomonadota</taxon>
        <taxon>Betaproteobacteria</taxon>
        <taxon>Burkholderiales</taxon>
        <taxon>Comamonadaceae</taxon>
        <taxon>Malikia</taxon>
    </lineage>
</organism>
<protein>
    <submittedName>
        <fullName evidence="2">DUF1854 domain-containing protein</fullName>
    </submittedName>
</protein>
<comment type="caution">
    <text evidence="2">The sequence shown here is derived from an EMBL/GenBank/DDBJ whole genome shotgun (WGS) entry which is preliminary data.</text>
</comment>
<keyword evidence="3" id="KW-1185">Reference proteome</keyword>
<accession>A0A2S9K412</accession>
<dbReference type="AlphaFoldDB" id="A0A2S9K412"/>
<dbReference type="InterPro" id="IPR015005">
    <property type="entry name" value="DUF1854"/>
</dbReference>
<sequence length="157" mass="17849">MSTLPTLRIERNLLGRLKVQDPDGTVHEPVTAVRAFPIQTPAANISLVGPSGHEVAWIADLAELPPEQRALLEQELHQREFMPVIQRLLEVSSFATPSRWTVETDRGRCEFVLKGEEDLRRLNPTTLLVLDSHGVQFMIRDPLSLDKHSRKLLDRFL</sequence>
<dbReference type="EMBL" id="PVLQ01000035">
    <property type="protein sequence ID" value="PRD65181.1"/>
    <property type="molecule type" value="Genomic_DNA"/>
</dbReference>
<dbReference type="Pfam" id="PF08909">
    <property type="entry name" value="DUF1854"/>
    <property type="match status" value="1"/>
</dbReference>
<feature type="domain" description="DUF1854" evidence="1">
    <location>
        <begin position="27"/>
        <end position="156"/>
    </location>
</feature>
<evidence type="ECO:0000313" key="2">
    <source>
        <dbReference type="EMBL" id="PRD65181.1"/>
    </source>
</evidence>
<evidence type="ECO:0000313" key="3">
    <source>
        <dbReference type="Proteomes" id="UP000238589"/>
    </source>
</evidence>
<dbReference type="Proteomes" id="UP000238589">
    <property type="component" value="Unassembled WGS sequence"/>
</dbReference>
<dbReference type="OrthoDB" id="212426at2"/>
<evidence type="ECO:0000259" key="1">
    <source>
        <dbReference type="Pfam" id="PF08909"/>
    </source>
</evidence>
<reference evidence="2 3" key="1">
    <citation type="submission" date="2018-03" db="EMBL/GenBank/DDBJ databases">
        <title>Comparative genomics illustrates the genes involved in a hyperalkaliphilic mechanisms of Serpentinomonas isolated from highly-alkaline calcium-rich serpentinized springs.</title>
        <authorList>
            <person name="Suzuki S."/>
            <person name="Ishii S."/>
            <person name="Walworth N."/>
            <person name="Bird L."/>
            <person name="Kuenen J.G."/>
            <person name="Nealson K.H."/>
        </authorList>
    </citation>
    <scope>NUCLEOTIDE SEQUENCE [LARGE SCALE GENOMIC DNA]</scope>
    <source>
        <strain evidence="2 3">P1</strain>
    </source>
</reference>
<gene>
    <name evidence="2" type="ORF">C6P64_10725</name>
</gene>